<name>A0A2S5B232_9BASI</name>
<evidence type="ECO:0000313" key="2">
    <source>
        <dbReference type="EMBL" id="POY70843.1"/>
    </source>
</evidence>
<protein>
    <recommendedName>
        <fullName evidence="4">Zn(2)-C6 fungal-type domain-containing protein</fullName>
    </recommendedName>
</protein>
<feature type="region of interest" description="Disordered" evidence="1">
    <location>
        <begin position="220"/>
        <end position="271"/>
    </location>
</feature>
<evidence type="ECO:0000313" key="3">
    <source>
        <dbReference type="Proteomes" id="UP000237144"/>
    </source>
</evidence>
<dbReference type="EMBL" id="PJQD01000097">
    <property type="protein sequence ID" value="POY70843.1"/>
    <property type="molecule type" value="Genomic_DNA"/>
</dbReference>
<dbReference type="OrthoDB" id="2529129at2759"/>
<gene>
    <name evidence="2" type="ORF">BMF94_6256</name>
</gene>
<dbReference type="Proteomes" id="UP000237144">
    <property type="component" value="Unassembled WGS sequence"/>
</dbReference>
<organism evidence="2 3">
    <name type="scientific">Rhodotorula taiwanensis</name>
    <dbReference type="NCBI Taxonomy" id="741276"/>
    <lineage>
        <taxon>Eukaryota</taxon>
        <taxon>Fungi</taxon>
        <taxon>Dikarya</taxon>
        <taxon>Basidiomycota</taxon>
        <taxon>Pucciniomycotina</taxon>
        <taxon>Microbotryomycetes</taxon>
        <taxon>Sporidiobolales</taxon>
        <taxon>Sporidiobolaceae</taxon>
        <taxon>Rhodotorula</taxon>
    </lineage>
</organism>
<evidence type="ECO:0000256" key="1">
    <source>
        <dbReference type="SAM" id="MobiDB-lite"/>
    </source>
</evidence>
<feature type="compositionally biased region" description="Low complexity" evidence="1">
    <location>
        <begin position="220"/>
        <end position="233"/>
    </location>
</feature>
<accession>A0A2S5B232</accession>
<reference evidence="2 3" key="1">
    <citation type="journal article" date="2018" name="Front. Microbiol.">
        <title>Prospects for Fungal Bioremediation of Acidic Radioactive Waste Sites: Characterization and Genome Sequence of Rhodotorula taiwanensis MD1149.</title>
        <authorList>
            <person name="Tkavc R."/>
            <person name="Matrosova V.Y."/>
            <person name="Grichenko O.E."/>
            <person name="Gostincar C."/>
            <person name="Volpe R.P."/>
            <person name="Klimenkova P."/>
            <person name="Gaidamakova E.K."/>
            <person name="Zhou C.E."/>
            <person name="Stewart B.J."/>
            <person name="Lyman M.G."/>
            <person name="Malfatti S.A."/>
            <person name="Rubinfeld B."/>
            <person name="Courtot M."/>
            <person name="Singh J."/>
            <person name="Dalgard C.L."/>
            <person name="Hamilton T."/>
            <person name="Frey K.G."/>
            <person name="Gunde-Cimerman N."/>
            <person name="Dugan L."/>
            <person name="Daly M.J."/>
        </authorList>
    </citation>
    <scope>NUCLEOTIDE SEQUENCE [LARGE SCALE GENOMIC DNA]</scope>
    <source>
        <strain evidence="2 3">MD1149</strain>
    </source>
</reference>
<dbReference type="AlphaFoldDB" id="A0A2S5B232"/>
<comment type="caution">
    <text evidence="2">The sequence shown here is derived from an EMBL/GenBank/DDBJ whole genome shotgun (WGS) entry which is preliminary data.</text>
</comment>
<evidence type="ECO:0008006" key="4">
    <source>
        <dbReference type="Google" id="ProtNLM"/>
    </source>
</evidence>
<sequence length="392" mass="42157">MLSCTYPELTRLGPATYRRSLQAQQATLRPEPRSRGRVCYIERALDESPCQQCLAAGLDCTYGQLQKGVYTRTRSYGVVSELDDRLAKVEAALYAKLDSAGYVETSLIELEADLDEEDVKPDVTCVSSARPRARNCAEDPVATISAAFDFAASFLPPNPATYGQYVTGLTGAGPGREHLRAVLDQHEAELFALDPLSAGPAVPQEAVLDSLNWRRTSIALSSSSSSSSRGSLSDCAVPDTPMTSVHGSPPRQRLRSLAEDTISSSRSKHKPMISLRKGEAELGQMFPLGSLPPPLLPPPPTPPPCAFPHCVDPFADISYQASPPAPQGFRPFNFQPIPDPAQSPALFLLPPPPVFPSATHSTPFHSRAHPAGLPAALPPPSIPLLPPFRYAF</sequence>
<keyword evidence="3" id="KW-1185">Reference proteome</keyword>
<proteinExistence type="predicted"/>